<accession>A0A7D3XSA1</accession>
<dbReference type="Gene3D" id="3.90.550.10">
    <property type="entry name" value="Spore Coat Polysaccharide Biosynthesis Protein SpsA, Chain A"/>
    <property type="match status" value="1"/>
</dbReference>
<reference evidence="3 4" key="1">
    <citation type="submission" date="2020-05" db="EMBL/GenBank/DDBJ databases">
        <title>Erythrobacter mangrovi sp. nov., isolated from rhizosphere soil of mangrove plant (Kandelia candel).</title>
        <authorList>
            <person name="Ye Y.H."/>
        </authorList>
    </citation>
    <scope>NUCLEOTIDE SEQUENCE [LARGE SCALE GENOMIC DNA]</scope>
    <source>
        <strain evidence="3 4">EB310</strain>
    </source>
</reference>
<dbReference type="AlphaFoldDB" id="A0A7D3XSA1"/>
<keyword evidence="1" id="KW-0460">Magnesium</keyword>
<organism evidence="3 4">
    <name type="scientific">Erythrobacter mangrovi</name>
    <dbReference type="NCBI Taxonomy" id="2739433"/>
    <lineage>
        <taxon>Bacteria</taxon>
        <taxon>Pseudomonadati</taxon>
        <taxon>Pseudomonadota</taxon>
        <taxon>Alphaproteobacteria</taxon>
        <taxon>Sphingomonadales</taxon>
        <taxon>Erythrobacteraceae</taxon>
        <taxon>Erythrobacter/Porphyrobacter group</taxon>
        <taxon>Erythrobacter</taxon>
    </lineage>
</organism>
<dbReference type="PANTHER" id="PTHR43777:SF1">
    <property type="entry name" value="MOLYBDENUM COFACTOR CYTIDYLYLTRANSFERASE"/>
    <property type="match status" value="1"/>
</dbReference>
<dbReference type="PANTHER" id="PTHR43777">
    <property type="entry name" value="MOLYBDENUM COFACTOR CYTIDYLYLTRANSFERASE"/>
    <property type="match status" value="1"/>
</dbReference>
<dbReference type="CDD" id="cd04182">
    <property type="entry name" value="GT_2_like_f"/>
    <property type="match status" value="1"/>
</dbReference>
<proteinExistence type="predicted"/>
<evidence type="ECO:0000256" key="1">
    <source>
        <dbReference type="ARBA" id="ARBA00022842"/>
    </source>
</evidence>
<dbReference type="KEGG" id="emv:HQR01_14245"/>
<dbReference type="GO" id="GO:0016779">
    <property type="term" value="F:nucleotidyltransferase activity"/>
    <property type="evidence" value="ECO:0007669"/>
    <property type="project" value="UniProtKB-ARBA"/>
</dbReference>
<gene>
    <name evidence="3" type="ORF">HQR01_14245</name>
</gene>
<keyword evidence="4" id="KW-1185">Reference proteome</keyword>
<evidence type="ECO:0000259" key="2">
    <source>
        <dbReference type="Pfam" id="PF12804"/>
    </source>
</evidence>
<dbReference type="EMBL" id="CP053921">
    <property type="protein sequence ID" value="QKG72434.1"/>
    <property type="molecule type" value="Genomic_DNA"/>
</dbReference>
<protein>
    <submittedName>
        <fullName evidence="3">Nucleotidyltransferase family protein</fullName>
    </submittedName>
</protein>
<feature type="domain" description="MobA-like NTP transferase" evidence="2">
    <location>
        <begin position="10"/>
        <end position="169"/>
    </location>
</feature>
<dbReference type="InterPro" id="IPR025877">
    <property type="entry name" value="MobA-like_NTP_Trfase"/>
</dbReference>
<evidence type="ECO:0000313" key="3">
    <source>
        <dbReference type="EMBL" id="QKG72434.1"/>
    </source>
</evidence>
<name>A0A7D3XSA1_9SPHN</name>
<dbReference type="Proteomes" id="UP000504693">
    <property type="component" value="Chromosome"/>
</dbReference>
<sequence>MGEVPRLAVALLAAGQSRRFGGDKLAAGFRGKMLGLHAADALAQLAFAHRWVSVSDPEHPCVPGWVEAGFNPVPNPDAAQGMGTSVALAGRLAKEAKIDQLLIALADMPLVPHAHFVALLAKARIQGEAALVASTDGTAAMPPAVFGSAHFDRLVLASGDKGARALLGAAELVAAPQGTLADVDDEATLRALG</sequence>
<evidence type="ECO:0000313" key="4">
    <source>
        <dbReference type="Proteomes" id="UP000504693"/>
    </source>
</evidence>
<dbReference type="InterPro" id="IPR029044">
    <property type="entry name" value="Nucleotide-diphossugar_trans"/>
</dbReference>
<dbReference type="SUPFAM" id="SSF53448">
    <property type="entry name" value="Nucleotide-diphospho-sugar transferases"/>
    <property type="match status" value="1"/>
</dbReference>
<dbReference type="Pfam" id="PF12804">
    <property type="entry name" value="NTP_transf_3"/>
    <property type="match status" value="1"/>
</dbReference>
<keyword evidence="3" id="KW-0808">Transferase</keyword>